<dbReference type="InterPro" id="IPR003489">
    <property type="entry name" value="RHF/RaiA"/>
</dbReference>
<evidence type="ECO:0000313" key="2">
    <source>
        <dbReference type="Proteomes" id="UP001155483"/>
    </source>
</evidence>
<gene>
    <name evidence="1" type="ORF">OCK74_00805</name>
</gene>
<name>A0A9X3B679_9BACT</name>
<dbReference type="Gene3D" id="3.30.160.100">
    <property type="entry name" value="Ribosome hibernation promotion factor-like"/>
    <property type="match status" value="1"/>
</dbReference>
<accession>A0A9X3B679</accession>
<dbReference type="RefSeq" id="WP_279295071.1">
    <property type="nucleotide sequence ID" value="NZ_JAOTIF010000001.1"/>
</dbReference>
<dbReference type="Proteomes" id="UP001155483">
    <property type="component" value="Unassembled WGS sequence"/>
</dbReference>
<organism evidence="1 2">
    <name type="scientific">Paraflavisolibacter caeni</name>
    <dbReference type="NCBI Taxonomy" id="2982496"/>
    <lineage>
        <taxon>Bacteria</taxon>
        <taxon>Pseudomonadati</taxon>
        <taxon>Bacteroidota</taxon>
        <taxon>Chitinophagia</taxon>
        <taxon>Chitinophagales</taxon>
        <taxon>Chitinophagaceae</taxon>
        <taxon>Paraflavisolibacter</taxon>
    </lineage>
</organism>
<dbReference type="AlphaFoldDB" id="A0A9X3B679"/>
<dbReference type="InterPro" id="IPR036567">
    <property type="entry name" value="RHF-like"/>
</dbReference>
<proteinExistence type="predicted"/>
<dbReference type="Pfam" id="PF02482">
    <property type="entry name" value="Ribosomal_S30AE"/>
    <property type="match status" value="1"/>
</dbReference>
<dbReference type="CDD" id="cd00552">
    <property type="entry name" value="RaiA"/>
    <property type="match status" value="1"/>
</dbReference>
<sequence>MDIIIQSLGFKASNDLEAFIHEKLDKLISKDQIIRANVVLFHGADNNPESNYCEIRLEMPGDDPFAKRSSPSFEQAVVDTVEVLQKQLRKAKEKQVGRNQGQA</sequence>
<evidence type="ECO:0000313" key="1">
    <source>
        <dbReference type="EMBL" id="MCU7547625.1"/>
    </source>
</evidence>
<reference evidence="1" key="2">
    <citation type="submission" date="2023-04" db="EMBL/GenBank/DDBJ databases">
        <title>Paracnuella aquatica gen. nov., sp. nov., a member of the family Chitinophagaceae isolated from a hot spring.</title>
        <authorList>
            <person name="Wang C."/>
        </authorList>
    </citation>
    <scope>NUCLEOTIDE SEQUENCE</scope>
    <source>
        <strain evidence="1">LB-8</strain>
    </source>
</reference>
<reference evidence="1" key="1">
    <citation type="submission" date="2022-09" db="EMBL/GenBank/DDBJ databases">
        <authorList>
            <person name="Yuan C."/>
            <person name="Ke Z."/>
        </authorList>
    </citation>
    <scope>NUCLEOTIDE SEQUENCE</scope>
    <source>
        <strain evidence="1">LB-8</strain>
    </source>
</reference>
<protein>
    <submittedName>
        <fullName evidence="1">HPF/RaiA family ribosome-associated protein</fullName>
    </submittedName>
</protein>
<comment type="caution">
    <text evidence="1">The sequence shown here is derived from an EMBL/GenBank/DDBJ whole genome shotgun (WGS) entry which is preliminary data.</text>
</comment>
<dbReference type="SUPFAM" id="SSF69754">
    <property type="entry name" value="Ribosome binding protein Y (YfiA homologue)"/>
    <property type="match status" value="1"/>
</dbReference>
<dbReference type="EMBL" id="JAOTIF010000001">
    <property type="protein sequence ID" value="MCU7547625.1"/>
    <property type="molecule type" value="Genomic_DNA"/>
</dbReference>
<keyword evidence="2" id="KW-1185">Reference proteome</keyword>